<organism evidence="2 3">
    <name type="scientific">Pseudomonas oryzae</name>
    <dbReference type="NCBI Taxonomy" id="1392877"/>
    <lineage>
        <taxon>Bacteria</taxon>
        <taxon>Pseudomonadati</taxon>
        <taxon>Pseudomonadota</taxon>
        <taxon>Gammaproteobacteria</taxon>
        <taxon>Pseudomonadales</taxon>
        <taxon>Pseudomonadaceae</taxon>
        <taxon>Pseudomonas</taxon>
    </lineage>
</organism>
<dbReference type="STRING" id="1392877.SAMN05216221_1048"/>
<evidence type="ECO:0008006" key="4">
    <source>
        <dbReference type="Google" id="ProtNLM"/>
    </source>
</evidence>
<feature type="chain" id="PRO_5009256475" description="Type IV pili methyl-accepting chemotaxis transducer N-term" evidence="1">
    <location>
        <begin position="19"/>
        <end position="250"/>
    </location>
</feature>
<dbReference type="EMBL" id="LT629751">
    <property type="protein sequence ID" value="SDS09052.1"/>
    <property type="molecule type" value="Genomic_DNA"/>
</dbReference>
<dbReference type="RefSeq" id="WP_157719484.1">
    <property type="nucleotide sequence ID" value="NZ_LT629751.1"/>
</dbReference>
<protein>
    <recommendedName>
        <fullName evidence="4">Type IV pili methyl-accepting chemotaxis transducer N-term</fullName>
    </recommendedName>
</protein>
<dbReference type="Proteomes" id="UP000243359">
    <property type="component" value="Chromosome I"/>
</dbReference>
<evidence type="ECO:0000313" key="3">
    <source>
        <dbReference type="Proteomes" id="UP000243359"/>
    </source>
</evidence>
<evidence type="ECO:0000313" key="2">
    <source>
        <dbReference type="EMBL" id="SDS09052.1"/>
    </source>
</evidence>
<evidence type="ECO:0000256" key="1">
    <source>
        <dbReference type="SAM" id="SignalP"/>
    </source>
</evidence>
<proteinExistence type="predicted"/>
<keyword evidence="3" id="KW-1185">Reference proteome</keyword>
<dbReference type="OrthoDB" id="6871517at2"/>
<dbReference type="AlphaFoldDB" id="A0A1H1PCT6"/>
<accession>A0A1H1PCT6</accession>
<name>A0A1H1PCT6_9PSED</name>
<feature type="signal peptide" evidence="1">
    <location>
        <begin position="1"/>
        <end position="18"/>
    </location>
</feature>
<keyword evidence="1" id="KW-0732">Signal</keyword>
<gene>
    <name evidence="2" type="ORF">SAMN05216221_1048</name>
</gene>
<reference evidence="3" key="1">
    <citation type="submission" date="2016-10" db="EMBL/GenBank/DDBJ databases">
        <authorList>
            <person name="Varghese N."/>
            <person name="Submissions S."/>
        </authorList>
    </citation>
    <scope>NUCLEOTIDE SEQUENCE [LARGE SCALE GENOMIC DNA]</scope>
    <source>
        <strain evidence="3">KCTC 32247</strain>
    </source>
</reference>
<sequence length="250" mass="27509">MQRVILLALLLMTSTAGAESAVTQPLHEIRTHGFRLCANLLVYYNNQDPAAAFDPAAREAYRQSLRQLDTLVAAVAGEPGIAASLQGLKNSIGELERQPEDARVLYTSSLNPVLHAQNDLDKAAEAAYLRRGEISPTVAGLHQMSLDMSRILLLYQGKGFSNIGIHSVEFDDIGFGKIDQRIGSTLENLLTIASDMKPELNEVWMNYSFIRQRLKTSDQAVVSRSASLYLGKGVDRLDMLARRAGQHNSQ</sequence>